<protein>
    <submittedName>
        <fullName evidence="2">Thioredoxin domain-containing protein</fullName>
    </submittedName>
</protein>
<dbReference type="SUPFAM" id="SSF52833">
    <property type="entry name" value="Thioredoxin-like"/>
    <property type="match status" value="1"/>
</dbReference>
<organism evidence="2 3">
    <name type="scientific">Staphylococcus delphini</name>
    <dbReference type="NCBI Taxonomy" id="53344"/>
    <lineage>
        <taxon>Bacteria</taxon>
        <taxon>Bacillati</taxon>
        <taxon>Bacillota</taxon>
        <taxon>Bacilli</taxon>
        <taxon>Bacillales</taxon>
        <taxon>Staphylococcaceae</taxon>
        <taxon>Staphylococcus</taxon>
        <taxon>Staphylococcus intermedius group</taxon>
    </lineage>
</organism>
<evidence type="ECO:0000259" key="1">
    <source>
        <dbReference type="Pfam" id="PF13462"/>
    </source>
</evidence>
<feature type="domain" description="Thioredoxin-like fold" evidence="1">
    <location>
        <begin position="6"/>
        <end position="61"/>
    </location>
</feature>
<dbReference type="Gene3D" id="3.40.30.10">
    <property type="entry name" value="Glutaredoxin"/>
    <property type="match status" value="1"/>
</dbReference>
<sequence>MNNREDKKVEIIVFGDYQCPFCKMYERKVSPKINKDYLETNKASYHFVNAQLLGKESEQASRASYAVY</sequence>
<accession>A0AAQ0D9D9</accession>
<dbReference type="EMBL" id="CP063367">
    <property type="protein sequence ID" value="QUM70645.1"/>
    <property type="molecule type" value="Genomic_DNA"/>
</dbReference>
<reference evidence="2" key="1">
    <citation type="journal article" date="2021" name="Front. Microbiol.">
        <title>Presence and Characterization of a Novel cfr-Carrying Tn558 Transposon Derivative in Staphylococcus delphini Isolated From Retail Food.</title>
        <authorList>
            <person name="Zhang F."/>
            <person name="Wu S."/>
            <person name="Huang J."/>
            <person name="Yang R."/>
            <person name="Zhang J."/>
            <person name="Lei T."/>
            <person name="Dai J."/>
            <person name="Ding Y."/>
            <person name="Xue L."/>
            <person name="Wang J."/>
            <person name="Chen M."/>
            <person name="Wu Q."/>
        </authorList>
    </citation>
    <scope>NUCLEOTIDE SEQUENCE</scope>
    <source>
        <strain evidence="2">2794-1</strain>
    </source>
</reference>
<gene>
    <name evidence="2" type="ORF">IPU22_12430</name>
</gene>
<dbReference type="Pfam" id="PF13462">
    <property type="entry name" value="Thioredoxin_4"/>
    <property type="match status" value="1"/>
</dbReference>
<proteinExistence type="predicted"/>
<evidence type="ECO:0000313" key="3">
    <source>
        <dbReference type="Proteomes" id="UP000675994"/>
    </source>
</evidence>
<name>A0AAQ0D9D9_9STAP</name>
<evidence type="ECO:0000313" key="2">
    <source>
        <dbReference type="EMBL" id="QUM70645.1"/>
    </source>
</evidence>
<dbReference type="Proteomes" id="UP000675994">
    <property type="component" value="Chromosome"/>
</dbReference>
<dbReference type="InterPro" id="IPR036249">
    <property type="entry name" value="Thioredoxin-like_sf"/>
</dbReference>
<dbReference type="AlphaFoldDB" id="A0AAQ0D9D9"/>
<dbReference type="InterPro" id="IPR012336">
    <property type="entry name" value="Thioredoxin-like_fold"/>
</dbReference>